<sequence>MRWHNVSFALNLLVGCSHVNTDSCSTVLFWERCSAIKKVLGEYKVPCYKKQLAKEKRESKLTSGGSPSSSKQDDEAAAVSSIIPGQIDSLNNPFDDDNFEKEIDADEDESLVLTTVSTPNEREFQPSVVEAALSSSLTRKSQISDAQPRCLDLQTQQPMTRKWSSWSKGKWKCWTRTLNIGNNELMNP</sequence>
<evidence type="ECO:0000256" key="2">
    <source>
        <dbReference type="SAM" id="SignalP"/>
    </source>
</evidence>
<evidence type="ECO:0000313" key="4">
    <source>
        <dbReference type="Proteomes" id="UP001152795"/>
    </source>
</evidence>
<keyword evidence="4" id="KW-1185">Reference proteome</keyword>
<keyword evidence="2" id="KW-0732">Signal</keyword>
<gene>
    <name evidence="3" type="ORF">PACLA_8A009728</name>
</gene>
<feature type="chain" id="PRO_5043512461" evidence="2">
    <location>
        <begin position="22"/>
        <end position="188"/>
    </location>
</feature>
<evidence type="ECO:0000256" key="1">
    <source>
        <dbReference type="SAM" id="MobiDB-lite"/>
    </source>
</evidence>
<comment type="caution">
    <text evidence="3">The sequence shown here is derived from an EMBL/GenBank/DDBJ whole genome shotgun (WGS) entry which is preliminary data.</text>
</comment>
<evidence type="ECO:0000313" key="3">
    <source>
        <dbReference type="EMBL" id="CAB3980092.1"/>
    </source>
</evidence>
<organism evidence="3 4">
    <name type="scientific">Paramuricea clavata</name>
    <name type="common">Red gorgonian</name>
    <name type="synonym">Violescent sea-whip</name>
    <dbReference type="NCBI Taxonomy" id="317549"/>
    <lineage>
        <taxon>Eukaryota</taxon>
        <taxon>Metazoa</taxon>
        <taxon>Cnidaria</taxon>
        <taxon>Anthozoa</taxon>
        <taxon>Octocorallia</taxon>
        <taxon>Malacalcyonacea</taxon>
        <taxon>Plexauridae</taxon>
        <taxon>Paramuricea</taxon>
    </lineage>
</organism>
<feature type="region of interest" description="Disordered" evidence="1">
    <location>
        <begin position="56"/>
        <end position="77"/>
    </location>
</feature>
<feature type="signal peptide" evidence="2">
    <location>
        <begin position="1"/>
        <end position="21"/>
    </location>
</feature>
<dbReference type="PROSITE" id="PS51257">
    <property type="entry name" value="PROKAR_LIPOPROTEIN"/>
    <property type="match status" value="1"/>
</dbReference>
<accession>A0A7D9HEQ7</accession>
<dbReference type="EMBL" id="CACRXK020000256">
    <property type="protein sequence ID" value="CAB3980092.1"/>
    <property type="molecule type" value="Genomic_DNA"/>
</dbReference>
<reference evidence="3" key="1">
    <citation type="submission" date="2020-04" db="EMBL/GenBank/DDBJ databases">
        <authorList>
            <person name="Alioto T."/>
            <person name="Alioto T."/>
            <person name="Gomez Garrido J."/>
        </authorList>
    </citation>
    <scope>NUCLEOTIDE SEQUENCE</scope>
    <source>
        <strain evidence="3">A484AB</strain>
    </source>
</reference>
<proteinExistence type="predicted"/>
<name>A0A7D9HEQ7_PARCT</name>
<dbReference type="AlphaFoldDB" id="A0A7D9HEQ7"/>
<dbReference type="Proteomes" id="UP001152795">
    <property type="component" value="Unassembled WGS sequence"/>
</dbReference>
<protein>
    <submittedName>
        <fullName evidence="3">Uncharacterized protein</fullName>
    </submittedName>
</protein>